<sequence>VTLLVLRQELPACLLGCGGAATAVMSLLGKLAARWEVRHEQLFEGGGSSAAPTTGATSSSAAAAPYPAAYAAAAPYGPPPAYASGSSGQSMREWVVGALRECLLAPLRGAAREVQQAFVAAVAGMPEQQLDFKMKIPLLEWARGARVPVATIFDAASRAVANATRSLEGEASSERAATQSAVRDATAREAVAAHSGAMLQQLGLEVRASAADGVAAAATAAVEAARQVRERLELALAASSGQGGLEKWIEDKRTPMPAGVVVGAGAGAGGNTVPGVRPMGHQQQQQPAAAAAVASGHRSWVWHVLKWVGERLLEEMAGAESAAVEGGEGRGGAAAGAGGTRGSRRNRSRDVSPSSARPAAGGSSSSSAGSPSSDPRVMLRQLVERTGSFRGPELLPLALTLMEVVARDGPGSPFLDPAHSLLTRCVLPEAGRAAALATNDAWRSAEYRAGLLSILERWMEACEVAEAAAATAAPPPQRGRRRSATGGGSNSTSPAGSGGGGGGGGGGSVTWLLPDELVERVAFTLALAEGSVGALRTASAVLNVTRPTSSSSSQQLRRQSSSRHSSPSRPPASGRTTRASAAAANAASPPPADAQPSPTPARLELLLPVQCETGAVAAGGGGGFVPHSYKAPPAAIP</sequence>
<dbReference type="Proteomes" id="UP001054857">
    <property type="component" value="Unassembled WGS sequence"/>
</dbReference>
<proteinExistence type="predicted"/>
<feature type="compositionally biased region" description="Low complexity" evidence="1">
    <location>
        <begin position="352"/>
        <end position="373"/>
    </location>
</feature>
<accession>A0AAD3DYE0</accession>
<evidence type="ECO:0000256" key="1">
    <source>
        <dbReference type="SAM" id="MobiDB-lite"/>
    </source>
</evidence>
<evidence type="ECO:0000313" key="2">
    <source>
        <dbReference type="EMBL" id="GFR49077.1"/>
    </source>
</evidence>
<protein>
    <submittedName>
        <fullName evidence="2">Uncharacterized protein</fullName>
    </submittedName>
</protein>
<feature type="non-terminal residue" evidence="2">
    <location>
        <position position="1"/>
    </location>
</feature>
<evidence type="ECO:0000313" key="3">
    <source>
        <dbReference type="Proteomes" id="UP001054857"/>
    </source>
</evidence>
<dbReference type="EMBL" id="BMAR01000027">
    <property type="protein sequence ID" value="GFR49077.1"/>
    <property type="molecule type" value="Genomic_DNA"/>
</dbReference>
<comment type="caution">
    <text evidence="2">The sequence shown here is derived from an EMBL/GenBank/DDBJ whole genome shotgun (WGS) entry which is preliminary data.</text>
</comment>
<reference evidence="2 3" key="1">
    <citation type="journal article" date="2021" name="Sci. Rep.">
        <title>Genome sequencing of the multicellular alga Astrephomene provides insights into convergent evolution of germ-soma differentiation.</title>
        <authorList>
            <person name="Yamashita S."/>
            <person name="Yamamoto K."/>
            <person name="Matsuzaki R."/>
            <person name="Suzuki S."/>
            <person name="Yamaguchi H."/>
            <person name="Hirooka S."/>
            <person name="Minakuchi Y."/>
            <person name="Miyagishima S."/>
            <person name="Kawachi M."/>
            <person name="Toyoda A."/>
            <person name="Nozaki H."/>
        </authorList>
    </citation>
    <scope>NUCLEOTIDE SEQUENCE [LARGE SCALE GENOMIC DNA]</scope>
    <source>
        <strain evidence="2 3">NIES-4017</strain>
    </source>
</reference>
<feature type="non-terminal residue" evidence="2">
    <location>
        <position position="637"/>
    </location>
</feature>
<name>A0AAD3DYE0_9CHLO</name>
<feature type="region of interest" description="Disordered" evidence="1">
    <location>
        <begin position="468"/>
        <end position="508"/>
    </location>
</feature>
<organism evidence="2 3">
    <name type="scientific">Astrephomene gubernaculifera</name>
    <dbReference type="NCBI Taxonomy" id="47775"/>
    <lineage>
        <taxon>Eukaryota</taxon>
        <taxon>Viridiplantae</taxon>
        <taxon>Chlorophyta</taxon>
        <taxon>core chlorophytes</taxon>
        <taxon>Chlorophyceae</taxon>
        <taxon>CS clade</taxon>
        <taxon>Chlamydomonadales</taxon>
        <taxon>Astrephomenaceae</taxon>
        <taxon>Astrephomene</taxon>
    </lineage>
</organism>
<feature type="compositionally biased region" description="Pro residues" evidence="1">
    <location>
        <begin position="588"/>
        <end position="599"/>
    </location>
</feature>
<feature type="region of interest" description="Disordered" evidence="1">
    <location>
        <begin position="322"/>
        <end position="375"/>
    </location>
</feature>
<keyword evidence="3" id="KW-1185">Reference proteome</keyword>
<feature type="region of interest" description="Disordered" evidence="1">
    <location>
        <begin position="618"/>
        <end position="637"/>
    </location>
</feature>
<gene>
    <name evidence="2" type="ORF">Agub_g11104</name>
</gene>
<feature type="compositionally biased region" description="Gly residues" evidence="1">
    <location>
        <begin position="496"/>
        <end position="508"/>
    </location>
</feature>
<feature type="compositionally biased region" description="Low complexity" evidence="1">
    <location>
        <begin position="545"/>
        <end position="587"/>
    </location>
</feature>
<feature type="compositionally biased region" description="Gly residues" evidence="1">
    <location>
        <begin position="329"/>
        <end position="341"/>
    </location>
</feature>
<feature type="region of interest" description="Disordered" evidence="1">
    <location>
        <begin position="544"/>
        <end position="606"/>
    </location>
</feature>
<dbReference type="AlphaFoldDB" id="A0AAD3DYE0"/>